<dbReference type="Gene3D" id="2.120.10.30">
    <property type="entry name" value="TolB, C-terminal domain"/>
    <property type="match status" value="2"/>
</dbReference>
<name>A0A532V0X6_UNCL8</name>
<gene>
    <name evidence="2" type="ORF">CEE37_07405</name>
</gene>
<dbReference type="PROSITE" id="PS51257">
    <property type="entry name" value="PROKAR_LIPOPROTEIN"/>
    <property type="match status" value="1"/>
</dbReference>
<evidence type="ECO:0000313" key="3">
    <source>
        <dbReference type="Proteomes" id="UP000319619"/>
    </source>
</evidence>
<dbReference type="PANTHER" id="PTHR36842:SF1">
    <property type="entry name" value="PROTEIN TOLB"/>
    <property type="match status" value="1"/>
</dbReference>
<dbReference type="AlphaFoldDB" id="A0A532V0X6"/>
<comment type="caution">
    <text evidence="2">The sequence shown here is derived from an EMBL/GenBank/DDBJ whole genome shotgun (WGS) entry which is preliminary data.</text>
</comment>
<proteinExistence type="inferred from homology"/>
<dbReference type="SUPFAM" id="SSF82171">
    <property type="entry name" value="DPP6 N-terminal domain-like"/>
    <property type="match status" value="1"/>
</dbReference>
<evidence type="ECO:0000256" key="1">
    <source>
        <dbReference type="ARBA" id="ARBA00009820"/>
    </source>
</evidence>
<dbReference type="Pfam" id="PF07676">
    <property type="entry name" value="PD40"/>
    <property type="match status" value="2"/>
</dbReference>
<dbReference type="PANTHER" id="PTHR36842">
    <property type="entry name" value="PROTEIN TOLB HOMOLOG"/>
    <property type="match status" value="1"/>
</dbReference>
<accession>A0A532V0X6</accession>
<dbReference type="Proteomes" id="UP000319619">
    <property type="component" value="Unassembled WGS sequence"/>
</dbReference>
<organism evidence="2 3">
    <name type="scientific">candidate division LCP-89 bacterium B3_LCP</name>
    <dbReference type="NCBI Taxonomy" id="2012998"/>
    <lineage>
        <taxon>Bacteria</taxon>
        <taxon>Pseudomonadati</taxon>
        <taxon>Bacteria division LCP-89</taxon>
    </lineage>
</organism>
<evidence type="ECO:0000313" key="2">
    <source>
        <dbReference type="EMBL" id="TKJ40782.1"/>
    </source>
</evidence>
<dbReference type="InterPro" id="IPR011659">
    <property type="entry name" value="WD40"/>
</dbReference>
<evidence type="ECO:0008006" key="4">
    <source>
        <dbReference type="Google" id="ProtNLM"/>
    </source>
</evidence>
<dbReference type="EMBL" id="NJBN01000004">
    <property type="protein sequence ID" value="TKJ40782.1"/>
    <property type="molecule type" value="Genomic_DNA"/>
</dbReference>
<sequence length="328" mass="36971">MTLMNRDNRAILISGLFICLIFISGCTKESATESSNLIVPHEERWGIYSLNRASEEVQLLYSSTQQMVGLRLSNDGTRFAFAHRIDGDSMHYEEICTVDIDGSNFERLNQNNHMDTYPSWSPDDSQIAYLSWPGATLDIYLMNSDGTGVSLLYDSGSHDADIDWLNDKITYTQDSQIWMMDDDGSNPTQITDPPNAGQWGNANLPFGDYDPRFHPDGTKIVFERLVDDSSVHGNYEIFTIDTDGSNEIQLTNTGYSQGLQSWSHDGSELVFIVAAIGTTGQYDIYMMNADGSDYRNVTPTYFPPEFLCHKAVFSSDDSSIYFIGEWWE</sequence>
<reference evidence="2 3" key="1">
    <citation type="submission" date="2017-06" db="EMBL/GenBank/DDBJ databases">
        <title>Novel microbial phyla capable of carbon fixation and sulfur reduction in deep-sea sediments.</title>
        <authorList>
            <person name="Huang J."/>
            <person name="Baker B."/>
            <person name="Wang Y."/>
        </authorList>
    </citation>
    <scope>NUCLEOTIDE SEQUENCE [LARGE SCALE GENOMIC DNA]</scope>
    <source>
        <strain evidence="2">B3_LCP</strain>
    </source>
</reference>
<dbReference type="InterPro" id="IPR011042">
    <property type="entry name" value="6-blade_b-propeller_TolB-like"/>
</dbReference>
<protein>
    <recommendedName>
        <fullName evidence="4">Dipeptidylpeptidase IV N-terminal domain-containing protein</fullName>
    </recommendedName>
</protein>
<comment type="similarity">
    <text evidence="1">Belongs to the TolB family.</text>
</comment>